<gene>
    <name evidence="3" type="ORF">GPL26_18195</name>
</gene>
<feature type="domain" description="PTS EIIA type-4" evidence="2">
    <location>
        <begin position="2"/>
        <end position="126"/>
    </location>
</feature>
<dbReference type="GO" id="GO:0009401">
    <property type="term" value="P:phosphoenolpyruvate-dependent sugar phosphotransferase system"/>
    <property type="evidence" value="ECO:0007669"/>
    <property type="project" value="InterPro"/>
</dbReference>
<dbReference type="AlphaFoldDB" id="A0AA41FGZ3"/>
<dbReference type="Proteomes" id="UP000708338">
    <property type="component" value="Unassembled WGS sequence"/>
</dbReference>
<evidence type="ECO:0000259" key="2">
    <source>
        <dbReference type="PROSITE" id="PS51096"/>
    </source>
</evidence>
<dbReference type="Pfam" id="PF03610">
    <property type="entry name" value="EIIA-man"/>
    <property type="match status" value="1"/>
</dbReference>
<dbReference type="PROSITE" id="PS51096">
    <property type="entry name" value="PTS_EIIA_TYPE_4"/>
    <property type="match status" value="1"/>
</dbReference>
<dbReference type="RefSeq" id="WP_007858008.1">
    <property type="nucleotide sequence ID" value="NZ_CABJDD010000004.1"/>
</dbReference>
<dbReference type="InterPro" id="IPR004701">
    <property type="entry name" value="PTS_EIIA_man-typ"/>
</dbReference>
<reference evidence="3" key="1">
    <citation type="journal article" date="2021" name="Gut Microbes">
        <title>A synthetic consortium of 100 gut commensals modulates the composition and function in a colon model of the microbiome of elderly subjects.</title>
        <authorList>
            <person name="Perez M."/>
            <person name="Ntemiri A."/>
            <person name="Tan H."/>
            <person name="Harris H.M.B."/>
            <person name="Roager H.M."/>
            <person name="Ribiere C."/>
            <person name="O'Toole P.W."/>
        </authorList>
    </citation>
    <scope>NUCLEOTIDE SEQUENCE</scope>
    <source>
        <strain evidence="3">MCC335</strain>
    </source>
</reference>
<protein>
    <recommendedName>
        <fullName evidence="2">PTS EIIA type-4 domain-containing protein</fullName>
    </recommendedName>
</protein>
<dbReference type="EMBL" id="WQPS01000029">
    <property type="protein sequence ID" value="MBT9811551.1"/>
    <property type="molecule type" value="Genomic_DNA"/>
</dbReference>
<name>A0AA41FGZ3_9FIRM</name>
<dbReference type="GO" id="GO:0016020">
    <property type="term" value="C:membrane"/>
    <property type="evidence" value="ECO:0007669"/>
    <property type="project" value="InterPro"/>
</dbReference>
<comment type="caution">
    <text evidence="3">The sequence shown here is derived from an EMBL/GenBank/DDBJ whole genome shotgun (WGS) entry which is preliminary data.</text>
</comment>
<dbReference type="PANTHER" id="PTHR33799">
    <property type="entry name" value="PTS PERMEASE-RELATED-RELATED"/>
    <property type="match status" value="1"/>
</dbReference>
<accession>A0AA41FGZ3</accession>
<sequence>MARTIILATHGHLGEAVREACELVMGKQEDVDVMSIVAGVGADDIYHFFCDKIREAMEKSNALPLVLVDILGGSAYGQAVRMLKDYDISVITGLNLPMLIEVLMMRGELSYSELSDLACEVGKTGVTRMDRALLAAE</sequence>
<evidence type="ECO:0000313" key="4">
    <source>
        <dbReference type="Proteomes" id="UP000708338"/>
    </source>
</evidence>
<dbReference type="GO" id="GO:0016740">
    <property type="term" value="F:transferase activity"/>
    <property type="evidence" value="ECO:0007669"/>
    <property type="project" value="UniProtKB-KW"/>
</dbReference>
<dbReference type="InterPro" id="IPR051471">
    <property type="entry name" value="Bacterial_PTS_sugar_comp"/>
</dbReference>
<evidence type="ECO:0000256" key="1">
    <source>
        <dbReference type="ARBA" id="ARBA00022679"/>
    </source>
</evidence>
<dbReference type="Gene3D" id="3.40.50.510">
    <property type="entry name" value="Phosphotransferase system, mannose-type IIA component"/>
    <property type="match status" value="1"/>
</dbReference>
<dbReference type="PANTHER" id="PTHR33799:SF1">
    <property type="entry name" value="PTS SYSTEM MANNOSE-SPECIFIC EIIAB COMPONENT-RELATED"/>
    <property type="match status" value="1"/>
</dbReference>
<keyword evidence="1" id="KW-0808">Transferase</keyword>
<evidence type="ECO:0000313" key="3">
    <source>
        <dbReference type="EMBL" id="MBT9811551.1"/>
    </source>
</evidence>
<dbReference type="SUPFAM" id="SSF53062">
    <property type="entry name" value="PTS system fructose IIA component-like"/>
    <property type="match status" value="1"/>
</dbReference>
<dbReference type="InterPro" id="IPR036662">
    <property type="entry name" value="PTS_EIIA_man-typ_sf"/>
</dbReference>
<proteinExistence type="predicted"/>
<organism evidence="3 4">
    <name type="scientific">Enterocloster citroniae</name>
    <dbReference type="NCBI Taxonomy" id="358743"/>
    <lineage>
        <taxon>Bacteria</taxon>
        <taxon>Bacillati</taxon>
        <taxon>Bacillota</taxon>
        <taxon>Clostridia</taxon>
        <taxon>Lachnospirales</taxon>
        <taxon>Lachnospiraceae</taxon>
        <taxon>Enterocloster</taxon>
    </lineage>
</organism>